<dbReference type="FunFam" id="3.40.50.300:FF:000840">
    <property type="entry name" value="Immune-associated nucleotide-binding protein 9"/>
    <property type="match status" value="1"/>
</dbReference>
<dbReference type="GO" id="GO:0005525">
    <property type="term" value="F:GTP binding"/>
    <property type="evidence" value="ECO:0007669"/>
    <property type="project" value="UniProtKB-KW"/>
</dbReference>
<organism evidence="6 7">
    <name type="scientific">Arabidopsis thaliana</name>
    <name type="common">Mouse-ear cress</name>
    <dbReference type="NCBI Taxonomy" id="3702"/>
    <lineage>
        <taxon>Eukaryota</taxon>
        <taxon>Viridiplantae</taxon>
        <taxon>Streptophyta</taxon>
        <taxon>Embryophyta</taxon>
        <taxon>Tracheophyta</taxon>
        <taxon>Spermatophyta</taxon>
        <taxon>Magnoliopsida</taxon>
        <taxon>eudicotyledons</taxon>
        <taxon>Gunneridae</taxon>
        <taxon>Pentapetalae</taxon>
        <taxon>rosids</taxon>
        <taxon>malvids</taxon>
        <taxon>Brassicales</taxon>
        <taxon>Brassicaceae</taxon>
        <taxon>Camelineae</taxon>
        <taxon>Arabidopsis</taxon>
    </lineage>
</organism>
<protein>
    <recommendedName>
        <fullName evidence="5">AIG1-type G domain-containing protein</fullName>
    </recommendedName>
</protein>
<dbReference type="Gene3D" id="3.40.50.300">
    <property type="entry name" value="P-loop containing nucleotide triphosphate hydrolases"/>
    <property type="match status" value="1"/>
</dbReference>
<dbReference type="AlphaFoldDB" id="A0A654EWK6"/>
<dbReference type="InterPro" id="IPR045058">
    <property type="entry name" value="GIMA/IAN/Toc"/>
</dbReference>
<dbReference type="ExpressionAtlas" id="A0A654EWK6">
    <property type="expression patterns" value="baseline and differential"/>
</dbReference>
<sequence>MSEPIKNIVLVGRTGNGKSSTGNTLLGTKQFKSKNQAKGVTMICEMYRAAIQDGPIINVIDTPGLCDSFVPGDDISNEIINCLTMAEEGIHAVLLVLSARGRISKEEESTVNTLQCIFGSQILDYCIVVFTGGDDLEEDDQTLDDYFRAGCPEFLTKVLRLCGGRKVLFDNKSKDEKKKVEQVKQLLARVENVGEQTGGIPYTYQLHRKIKEENDERLREEERVIESKNRAEAELAEMQQNLLMEKEKLQMEEAKNKQLIAQAEANEKLMEQERAKNRAETELAAVMVEKLQMEEEKNKQLIAQAEEEKRLKEHQTNELKKNRMICARDLNIEWSHSEEHWKWVNLDHNISSNTFVEVAELLGVNWFDVSGSLDTTEMAPWTHYEVLFVVNLKDSAFKWNAAVKMNLFYINSRPGGPGTQERAVDMRQHIGKGWVTIHAGEFITTPENVGLIGFRMSEVDSGDNRGGLIVKGVLIRPIN</sequence>
<evidence type="ECO:0000313" key="7">
    <source>
        <dbReference type="Proteomes" id="UP000426265"/>
    </source>
</evidence>
<dbReference type="InterPro" id="IPR027417">
    <property type="entry name" value="P-loop_NTPase"/>
</dbReference>
<keyword evidence="3" id="KW-0342">GTP-binding</keyword>
<feature type="domain" description="AIG1-type G" evidence="5">
    <location>
        <begin position="3"/>
        <end position="211"/>
    </location>
</feature>
<evidence type="ECO:0000259" key="5">
    <source>
        <dbReference type="PROSITE" id="PS51720"/>
    </source>
</evidence>
<dbReference type="Pfam" id="PF04548">
    <property type="entry name" value="AIG1"/>
    <property type="match status" value="1"/>
</dbReference>
<accession>A0A654EWK6</accession>
<evidence type="ECO:0000256" key="3">
    <source>
        <dbReference type="ARBA" id="ARBA00023134"/>
    </source>
</evidence>
<dbReference type="SUPFAM" id="SSF52540">
    <property type="entry name" value="P-loop containing nucleoside triphosphate hydrolases"/>
    <property type="match status" value="1"/>
</dbReference>
<dbReference type="PANTHER" id="PTHR10903">
    <property type="entry name" value="GTPASE, IMAP FAMILY MEMBER-RELATED"/>
    <property type="match status" value="1"/>
</dbReference>
<keyword evidence="4" id="KW-0175">Coiled coil</keyword>
<dbReference type="CDD" id="cd01852">
    <property type="entry name" value="AIG1"/>
    <property type="match status" value="1"/>
</dbReference>
<dbReference type="Proteomes" id="UP000426265">
    <property type="component" value="Unassembled WGS sequence"/>
</dbReference>
<dbReference type="InterPro" id="IPR025886">
    <property type="entry name" value="PP2-like"/>
</dbReference>
<reference evidence="6 7" key="1">
    <citation type="submission" date="2019-11" db="EMBL/GenBank/DDBJ databases">
        <authorList>
            <person name="Jiao W.-B."/>
            <person name="Schneeberger K."/>
        </authorList>
    </citation>
    <scope>NUCLEOTIDE SEQUENCE [LARGE SCALE GENOMIC DNA]</scope>
    <source>
        <strain evidence="7">cv. An-1</strain>
    </source>
</reference>
<dbReference type="Pfam" id="PF14299">
    <property type="entry name" value="PP2"/>
    <property type="match status" value="1"/>
</dbReference>
<name>A0A654EWK6_ARATH</name>
<keyword evidence="2" id="KW-0547">Nucleotide-binding</keyword>
<dbReference type="EMBL" id="CACRSJ010000105">
    <property type="protein sequence ID" value="VYS53617.1"/>
    <property type="molecule type" value="Genomic_DNA"/>
</dbReference>
<comment type="similarity">
    <text evidence="1">Belongs to the TRAFAC class TrmE-Era-EngA-EngB-Septin-like GTPase superfamily. AIG1/Toc34/Toc159-like paraseptin GTPase family. IAN subfamily.</text>
</comment>
<evidence type="ECO:0000313" key="6">
    <source>
        <dbReference type="EMBL" id="VYS53617.1"/>
    </source>
</evidence>
<dbReference type="PROSITE" id="PS51720">
    <property type="entry name" value="G_AIG1"/>
    <property type="match status" value="1"/>
</dbReference>
<dbReference type="PANTHER" id="PTHR10903:SF146">
    <property type="entry name" value="AIG1-LIKE PROTEIN_ 48352-49494-RELATED"/>
    <property type="match status" value="1"/>
</dbReference>
<proteinExistence type="inferred from homology"/>
<evidence type="ECO:0000256" key="4">
    <source>
        <dbReference type="SAM" id="Coils"/>
    </source>
</evidence>
<evidence type="ECO:0000256" key="2">
    <source>
        <dbReference type="ARBA" id="ARBA00022741"/>
    </source>
</evidence>
<evidence type="ECO:0000256" key="1">
    <source>
        <dbReference type="ARBA" id="ARBA00008535"/>
    </source>
</evidence>
<feature type="coiled-coil region" evidence="4">
    <location>
        <begin position="173"/>
        <end position="322"/>
    </location>
</feature>
<dbReference type="InterPro" id="IPR006703">
    <property type="entry name" value="G_AIG1"/>
</dbReference>
<gene>
    <name evidence="6" type="ORF">AN1_LOCUS9075</name>
</gene>